<accession>A0A183FNM4</accession>
<evidence type="ECO:0000313" key="3">
    <source>
        <dbReference type="WBParaSite" id="HPBE_0000911401-mRNA-1"/>
    </source>
</evidence>
<keyword evidence="2" id="KW-1185">Reference proteome</keyword>
<accession>A0A3P8C5I8</accession>
<dbReference type="Proteomes" id="UP000050761">
    <property type="component" value="Unassembled WGS sequence"/>
</dbReference>
<name>A0A183FNM4_HELPZ</name>
<evidence type="ECO:0000313" key="1">
    <source>
        <dbReference type="EMBL" id="VDO79282.1"/>
    </source>
</evidence>
<dbReference type="AlphaFoldDB" id="A0A183FNM4"/>
<sequence length="183" mass="21413">MEPQTNGIKTLMQPQEFSYSSSSTFATSACFYFMTDHDKKLQETLATLQSPAYALLLDSTKTMNKQIARRIDGEKHEHEKRVWHAIEREKQQVDDETDFGKNFNDTTWSQNELQLHRIDLRWCWLRNWIGYDGLWRSSSSGGIESVIIDHRTKVPRADDPLRVREDHPLHFCGRMDGRFAGYS</sequence>
<proteinExistence type="predicted"/>
<dbReference type="WBParaSite" id="HPBE_0000911401-mRNA-1">
    <property type="protein sequence ID" value="HPBE_0000911401-mRNA-1"/>
    <property type="gene ID" value="HPBE_0000911401"/>
</dbReference>
<dbReference type="EMBL" id="UZAH01026349">
    <property type="protein sequence ID" value="VDO79282.1"/>
    <property type="molecule type" value="Genomic_DNA"/>
</dbReference>
<evidence type="ECO:0000313" key="2">
    <source>
        <dbReference type="Proteomes" id="UP000050761"/>
    </source>
</evidence>
<reference evidence="3" key="2">
    <citation type="submission" date="2019-09" db="UniProtKB">
        <authorList>
            <consortium name="WormBaseParasite"/>
        </authorList>
    </citation>
    <scope>IDENTIFICATION</scope>
</reference>
<organism evidence="2 3">
    <name type="scientific">Heligmosomoides polygyrus</name>
    <name type="common">Parasitic roundworm</name>
    <dbReference type="NCBI Taxonomy" id="6339"/>
    <lineage>
        <taxon>Eukaryota</taxon>
        <taxon>Metazoa</taxon>
        <taxon>Ecdysozoa</taxon>
        <taxon>Nematoda</taxon>
        <taxon>Chromadorea</taxon>
        <taxon>Rhabditida</taxon>
        <taxon>Rhabditina</taxon>
        <taxon>Rhabditomorpha</taxon>
        <taxon>Strongyloidea</taxon>
        <taxon>Heligmosomidae</taxon>
        <taxon>Heligmosomoides</taxon>
    </lineage>
</organism>
<reference evidence="1 2" key="1">
    <citation type="submission" date="2018-11" db="EMBL/GenBank/DDBJ databases">
        <authorList>
            <consortium name="Pathogen Informatics"/>
        </authorList>
    </citation>
    <scope>NUCLEOTIDE SEQUENCE [LARGE SCALE GENOMIC DNA]</scope>
</reference>
<protein>
    <submittedName>
        <fullName evidence="3">DUF3523 domain-containing protein</fullName>
    </submittedName>
</protein>
<gene>
    <name evidence="1" type="ORF">HPBE_LOCUS9115</name>
</gene>